<dbReference type="KEGG" id="carl:PXC00_02125"/>
<evidence type="ECO:0000313" key="5">
    <source>
        <dbReference type="Proteomes" id="UP001300604"/>
    </source>
</evidence>
<proteinExistence type="predicted"/>
<organism evidence="4 5">
    <name type="scientific">Caproicibacterium argilliputei</name>
    <dbReference type="NCBI Taxonomy" id="3030016"/>
    <lineage>
        <taxon>Bacteria</taxon>
        <taxon>Bacillati</taxon>
        <taxon>Bacillota</taxon>
        <taxon>Clostridia</taxon>
        <taxon>Eubacteriales</taxon>
        <taxon>Oscillospiraceae</taxon>
        <taxon>Caproicibacterium</taxon>
    </lineage>
</organism>
<keyword evidence="1" id="KW-0547">Nucleotide-binding</keyword>
<evidence type="ECO:0000256" key="2">
    <source>
        <dbReference type="ARBA" id="ARBA00022840"/>
    </source>
</evidence>
<accession>A0AA97DBH1</accession>
<feature type="domain" description="ABC transporter" evidence="3">
    <location>
        <begin position="5"/>
        <end position="221"/>
    </location>
</feature>
<dbReference type="PROSITE" id="PS00211">
    <property type="entry name" value="ABC_TRANSPORTER_1"/>
    <property type="match status" value="1"/>
</dbReference>
<dbReference type="InterPro" id="IPR017871">
    <property type="entry name" value="ABC_transporter-like_CS"/>
</dbReference>
<reference evidence="4" key="1">
    <citation type="submission" date="2023-09" db="EMBL/GenBank/DDBJ databases">
        <authorList>
            <person name="Zeng C."/>
        </authorList>
    </citation>
    <scope>NUCLEOTIDE SEQUENCE</scope>
    <source>
        <strain evidence="4">ZCY20-5</strain>
    </source>
</reference>
<reference evidence="4" key="2">
    <citation type="submission" date="2024-06" db="EMBL/GenBank/DDBJ databases">
        <title>Caproicibacterium argilliputei sp. nov, a novel caproic acid producing anaerobic bacterium isolated from pit mud.</title>
        <authorList>
            <person name="Xia S."/>
        </authorList>
    </citation>
    <scope>NUCLEOTIDE SEQUENCE</scope>
    <source>
        <strain evidence="4">ZCY20-5</strain>
    </source>
</reference>
<keyword evidence="5" id="KW-1185">Reference proteome</keyword>
<dbReference type="SMART" id="SM00382">
    <property type="entry name" value="AAA"/>
    <property type="match status" value="1"/>
</dbReference>
<dbReference type="PROSITE" id="PS50893">
    <property type="entry name" value="ABC_TRANSPORTER_2"/>
    <property type="match status" value="1"/>
</dbReference>
<name>A0AA97DBH1_9FIRM</name>
<dbReference type="PANTHER" id="PTHR42798:SF2">
    <property type="entry name" value="ABC TRANSPORTER ATP-BINDING PROTEIN MG467-RELATED"/>
    <property type="match status" value="1"/>
</dbReference>
<dbReference type="AlphaFoldDB" id="A0AA97DBH1"/>
<keyword evidence="2 4" id="KW-0067">ATP-binding</keyword>
<dbReference type="GO" id="GO:0005524">
    <property type="term" value="F:ATP binding"/>
    <property type="evidence" value="ECO:0007669"/>
    <property type="project" value="UniProtKB-KW"/>
</dbReference>
<dbReference type="PANTHER" id="PTHR42798">
    <property type="entry name" value="LIPOPROTEIN-RELEASING SYSTEM ATP-BINDING PROTEIN LOLD"/>
    <property type="match status" value="1"/>
</dbReference>
<evidence type="ECO:0000256" key="1">
    <source>
        <dbReference type="ARBA" id="ARBA00022741"/>
    </source>
</evidence>
<evidence type="ECO:0000313" key="4">
    <source>
        <dbReference type="EMBL" id="WOC32692.1"/>
    </source>
</evidence>
<sequence>METICKMERLAKRFGNKVVLNDFSLCVNAGEMLCIAGASGSGKSTILNIVGMFESADSGEISLFEQPQPKLNSKKGRALLQSKLFYLFQNYALVDDRDISYNLEIPLMAVKKSKKEKEILKRQALEKVGLSVPLSQKVYQLSGGEQQRVSIARGFLRPFDLLLADEPTGSLDADNRDVVFQLLQQFHAEGKTVIIVSHDPYIIKHCPRTVRIKDGRAAEDE</sequence>
<dbReference type="InterPro" id="IPR027417">
    <property type="entry name" value="P-loop_NTPase"/>
</dbReference>
<evidence type="ECO:0000259" key="3">
    <source>
        <dbReference type="PROSITE" id="PS50893"/>
    </source>
</evidence>
<gene>
    <name evidence="4" type="ORF">PXC00_02125</name>
</gene>
<dbReference type="SUPFAM" id="SSF52540">
    <property type="entry name" value="P-loop containing nucleoside triphosphate hydrolases"/>
    <property type="match status" value="1"/>
</dbReference>
<dbReference type="GO" id="GO:0016887">
    <property type="term" value="F:ATP hydrolysis activity"/>
    <property type="evidence" value="ECO:0007669"/>
    <property type="project" value="InterPro"/>
</dbReference>
<dbReference type="EMBL" id="CP135996">
    <property type="protein sequence ID" value="WOC32692.1"/>
    <property type="molecule type" value="Genomic_DNA"/>
</dbReference>
<dbReference type="RefSeq" id="WP_275846189.1">
    <property type="nucleotide sequence ID" value="NZ_CP135996.1"/>
</dbReference>
<dbReference type="Gene3D" id="3.40.50.300">
    <property type="entry name" value="P-loop containing nucleotide triphosphate hydrolases"/>
    <property type="match status" value="1"/>
</dbReference>
<dbReference type="InterPro" id="IPR003439">
    <property type="entry name" value="ABC_transporter-like_ATP-bd"/>
</dbReference>
<dbReference type="InterPro" id="IPR003593">
    <property type="entry name" value="AAA+_ATPase"/>
</dbReference>
<dbReference type="Proteomes" id="UP001300604">
    <property type="component" value="Chromosome"/>
</dbReference>
<protein>
    <submittedName>
        <fullName evidence="4">ATP-binding cassette domain-containing protein</fullName>
    </submittedName>
</protein>
<dbReference type="Pfam" id="PF00005">
    <property type="entry name" value="ABC_tran"/>
    <property type="match status" value="1"/>
</dbReference>